<name>A0A8D9DRR2_9HEMI</name>
<reference evidence="1" key="1">
    <citation type="submission" date="2021-05" db="EMBL/GenBank/DDBJ databases">
        <authorList>
            <person name="Alioto T."/>
            <person name="Alioto T."/>
            <person name="Gomez Garrido J."/>
        </authorList>
    </citation>
    <scope>NUCLEOTIDE SEQUENCE</scope>
</reference>
<protein>
    <submittedName>
        <fullName evidence="1">Uncharacterized protein</fullName>
    </submittedName>
</protein>
<evidence type="ECO:0000313" key="1">
    <source>
        <dbReference type="EMBL" id="CAG6726389.1"/>
    </source>
</evidence>
<proteinExistence type="predicted"/>
<accession>A0A8D9DRR2</accession>
<dbReference type="EMBL" id="HBUF01371528">
    <property type="protein sequence ID" value="CAG6726389.1"/>
    <property type="molecule type" value="Transcribed_RNA"/>
</dbReference>
<sequence>MYLINCSYIRRRRRRYLMLDVHRSSMLHSASGIRTNDLQITSPPFEHQKVFNDSVYLPMYLHTWKTKACWVRFKQTSSCYSIQGLVCESPPLVSIRCLHFHLRVRAAPRSS</sequence>
<dbReference type="AlphaFoldDB" id="A0A8D9DRR2"/>
<organism evidence="1">
    <name type="scientific">Cacopsylla melanoneura</name>
    <dbReference type="NCBI Taxonomy" id="428564"/>
    <lineage>
        <taxon>Eukaryota</taxon>
        <taxon>Metazoa</taxon>
        <taxon>Ecdysozoa</taxon>
        <taxon>Arthropoda</taxon>
        <taxon>Hexapoda</taxon>
        <taxon>Insecta</taxon>
        <taxon>Pterygota</taxon>
        <taxon>Neoptera</taxon>
        <taxon>Paraneoptera</taxon>
        <taxon>Hemiptera</taxon>
        <taxon>Sternorrhyncha</taxon>
        <taxon>Psylloidea</taxon>
        <taxon>Psyllidae</taxon>
        <taxon>Psyllinae</taxon>
        <taxon>Cacopsylla</taxon>
    </lineage>
</organism>